<sequence>MEFHFEVDPEFDVAIGTELSFDEAEGEFEIESFEGIDPLIPTAAKPGSDDKVRMLAARYAAGVPLWHDEDCYDHGPADAAFANHPSFASSEEDDDEL</sequence>
<reference evidence="1 2" key="1">
    <citation type="submission" date="2019-02" db="EMBL/GenBank/DDBJ databases">
        <title>Deep-cultivation of Planctomycetes and their phenomic and genomic characterization uncovers novel biology.</title>
        <authorList>
            <person name="Wiegand S."/>
            <person name="Jogler M."/>
            <person name="Boedeker C."/>
            <person name="Pinto D."/>
            <person name="Vollmers J."/>
            <person name="Rivas-Marin E."/>
            <person name="Kohn T."/>
            <person name="Peeters S.H."/>
            <person name="Heuer A."/>
            <person name="Rast P."/>
            <person name="Oberbeckmann S."/>
            <person name="Bunk B."/>
            <person name="Jeske O."/>
            <person name="Meyerdierks A."/>
            <person name="Storesund J.E."/>
            <person name="Kallscheuer N."/>
            <person name="Luecker S."/>
            <person name="Lage O.M."/>
            <person name="Pohl T."/>
            <person name="Merkel B.J."/>
            <person name="Hornburger P."/>
            <person name="Mueller R.-W."/>
            <person name="Bruemmer F."/>
            <person name="Labrenz M."/>
            <person name="Spormann A.M."/>
            <person name="Op den Camp H."/>
            <person name="Overmann J."/>
            <person name="Amann R."/>
            <person name="Jetten M.S.M."/>
            <person name="Mascher T."/>
            <person name="Medema M.H."/>
            <person name="Devos D.P."/>
            <person name="Kaster A.-K."/>
            <person name="Ovreas L."/>
            <person name="Rohde M."/>
            <person name="Galperin M.Y."/>
            <person name="Jogler C."/>
        </authorList>
    </citation>
    <scope>NUCLEOTIDE SEQUENCE [LARGE SCALE GENOMIC DNA]</scope>
    <source>
        <strain evidence="1 2">Pan44</strain>
    </source>
</reference>
<keyword evidence="2" id="KW-1185">Reference proteome</keyword>
<evidence type="ECO:0000313" key="2">
    <source>
        <dbReference type="Proteomes" id="UP000315700"/>
    </source>
</evidence>
<name>A0A517S972_9PLAN</name>
<organism evidence="1 2">
    <name type="scientific">Caulifigura coniformis</name>
    <dbReference type="NCBI Taxonomy" id="2527983"/>
    <lineage>
        <taxon>Bacteria</taxon>
        <taxon>Pseudomonadati</taxon>
        <taxon>Planctomycetota</taxon>
        <taxon>Planctomycetia</taxon>
        <taxon>Planctomycetales</taxon>
        <taxon>Planctomycetaceae</taxon>
        <taxon>Caulifigura</taxon>
    </lineage>
</organism>
<evidence type="ECO:0000313" key="1">
    <source>
        <dbReference type="EMBL" id="QDT52675.1"/>
    </source>
</evidence>
<dbReference type="Proteomes" id="UP000315700">
    <property type="component" value="Chromosome"/>
</dbReference>
<gene>
    <name evidence="1" type="ORF">Pan44_06870</name>
</gene>
<proteinExistence type="predicted"/>
<dbReference type="RefSeq" id="WP_231754213.1">
    <property type="nucleotide sequence ID" value="NZ_CP036271.1"/>
</dbReference>
<protein>
    <submittedName>
        <fullName evidence="1">Uncharacterized protein</fullName>
    </submittedName>
</protein>
<dbReference type="KEGG" id="ccos:Pan44_06870"/>
<dbReference type="AlphaFoldDB" id="A0A517S972"/>
<dbReference type="EMBL" id="CP036271">
    <property type="protein sequence ID" value="QDT52675.1"/>
    <property type="molecule type" value="Genomic_DNA"/>
</dbReference>
<accession>A0A517S972</accession>
<dbReference type="InParanoid" id="A0A517S972"/>